<accession>A0A1Y3PNH3</accession>
<dbReference type="SUPFAM" id="SSF47203">
    <property type="entry name" value="Acyl-CoA dehydrogenase C-terminal domain-like"/>
    <property type="match status" value="1"/>
</dbReference>
<dbReference type="InterPro" id="IPR050741">
    <property type="entry name" value="Acyl-CoA_dehydrogenase"/>
</dbReference>
<dbReference type="GO" id="GO:0005737">
    <property type="term" value="C:cytoplasm"/>
    <property type="evidence" value="ECO:0007669"/>
    <property type="project" value="TreeGrafter"/>
</dbReference>
<dbReference type="CDD" id="cd00567">
    <property type="entry name" value="ACAD"/>
    <property type="match status" value="1"/>
</dbReference>
<dbReference type="InterPro" id="IPR036250">
    <property type="entry name" value="AcylCo_DH-like_C"/>
</dbReference>
<keyword evidence="3 6" id="KW-0285">Flavoprotein</keyword>
<dbReference type="InterPro" id="IPR046373">
    <property type="entry name" value="Acyl-CoA_Oxase/DH_mid-dom_sf"/>
</dbReference>
<keyword evidence="5 6" id="KW-0560">Oxidoreductase</keyword>
<evidence type="ECO:0000259" key="7">
    <source>
        <dbReference type="Pfam" id="PF00441"/>
    </source>
</evidence>
<proteinExistence type="inferred from homology"/>
<gene>
    <name evidence="9" type="ORF">BAA01_16465</name>
</gene>
<dbReference type="GO" id="GO:0050660">
    <property type="term" value="F:flavin adenine dinucleotide binding"/>
    <property type="evidence" value="ECO:0007669"/>
    <property type="project" value="InterPro"/>
</dbReference>
<dbReference type="PANTHER" id="PTHR48083:SF2">
    <property type="entry name" value="MEDIUM-CHAIN SPECIFIC ACYL-COA DEHYDROGENASE, MITOCHONDRIAL"/>
    <property type="match status" value="1"/>
</dbReference>
<evidence type="ECO:0000256" key="5">
    <source>
        <dbReference type="ARBA" id="ARBA00023002"/>
    </source>
</evidence>
<dbReference type="InterPro" id="IPR037069">
    <property type="entry name" value="AcylCoA_DH/ox_N_sf"/>
</dbReference>
<evidence type="ECO:0000256" key="1">
    <source>
        <dbReference type="ARBA" id="ARBA00001974"/>
    </source>
</evidence>
<reference evidence="10" key="1">
    <citation type="submission" date="2016-06" db="EMBL/GenBank/DDBJ databases">
        <authorList>
            <person name="Nascimento L."/>
            <person name="Pereira R.V."/>
            <person name="Martins L.F."/>
            <person name="Quaggio R.B."/>
            <person name="Silva A.M."/>
            <person name="Setubal J.C."/>
        </authorList>
    </citation>
    <scope>NUCLEOTIDE SEQUENCE [LARGE SCALE GENOMIC DNA]</scope>
</reference>
<dbReference type="InterPro" id="IPR006091">
    <property type="entry name" value="Acyl-CoA_Oxase/DH_mid-dom"/>
</dbReference>
<dbReference type="FunFam" id="2.40.110.10:FF:000002">
    <property type="entry name" value="Acyl-CoA dehydrogenase fadE12"/>
    <property type="match status" value="1"/>
</dbReference>
<evidence type="ECO:0000256" key="6">
    <source>
        <dbReference type="RuleBase" id="RU362125"/>
    </source>
</evidence>
<evidence type="ECO:0000259" key="8">
    <source>
        <dbReference type="Pfam" id="PF02770"/>
    </source>
</evidence>
<dbReference type="GO" id="GO:0033539">
    <property type="term" value="P:fatty acid beta-oxidation using acyl-CoA dehydrogenase"/>
    <property type="evidence" value="ECO:0007669"/>
    <property type="project" value="TreeGrafter"/>
</dbReference>
<evidence type="ECO:0000256" key="2">
    <source>
        <dbReference type="ARBA" id="ARBA00009347"/>
    </source>
</evidence>
<dbReference type="FunFam" id="1.20.140.10:FF:000001">
    <property type="entry name" value="Acyl-CoA dehydrogenase"/>
    <property type="match status" value="1"/>
</dbReference>
<protein>
    <submittedName>
        <fullName evidence="9">Acyl-CoA dehydrogenase</fullName>
    </submittedName>
</protein>
<dbReference type="Gene3D" id="1.10.540.10">
    <property type="entry name" value="Acyl-CoA dehydrogenase/oxidase, N-terminal domain"/>
    <property type="match status" value="1"/>
</dbReference>
<evidence type="ECO:0000313" key="9">
    <source>
        <dbReference type="EMBL" id="OUM88903.1"/>
    </source>
</evidence>
<dbReference type="Pfam" id="PF00441">
    <property type="entry name" value="Acyl-CoA_dh_1"/>
    <property type="match status" value="1"/>
</dbReference>
<evidence type="ECO:0000256" key="3">
    <source>
        <dbReference type="ARBA" id="ARBA00022630"/>
    </source>
</evidence>
<dbReference type="PANTHER" id="PTHR48083">
    <property type="entry name" value="MEDIUM-CHAIN SPECIFIC ACYL-COA DEHYDROGENASE, MITOCHONDRIAL-RELATED"/>
    <property type="match status" value="1"/>
</dbReference>
<comment type="similarity">
    <text evidence="2 6">Belongs to the acyl-CoA dehydrogenase family.</text>
</comment>
<dbReference type="InterPro" id="IPR009075">
    <property type="entry name" value="AcylCo_DH/oxidase_C"/>
</dbReference>
<dbReference type="Pfam" id="PF02770">
    <property type="entry name" value="Acyl-CoA_dh_M"/>
    <property type="match status" value="1"/>
</dbReference>
<keyword evidence="4 6" id="KW-0274">FAD</keyword>
<evidence type="ECO:0000313" key="10">
    <source>
        <dbReference type="Proteomes" id="UP000196475"/>
    </source>
</evidence>
<dbReference type="GO" id="GO:0003995">
    <property type="term" value="F:acyl-CoA dehydrogenase activity"/>
    <property type="evidence" value="ECO:0007669"/>
    <property type="project" value="TreeGrafter"/>
</dbReference>
<dbReference type="Gene3D" id="1.20.140.10">
    <property type="entry name" value="Butyryl-CoA Dehydrogenase, subunit A, domain 3"/>
    <property type="match status" value="1"/>
</dbReference>
<dbReference type="SUPFAM" id="SSF56645">
    <property type="entry name" value="Acyl-CoA dehydrogenase NM domain-like"/>
    <property type="match status" value="1"/>
</dbReference>
<comment type="caution">
    <text evidence="9">The sequence shown here is derived from an EMBL/GenBank/DDBJ whole genome shotgun (WGS) entry which is preliminary data.</text>
</comment>
<dbReference type="Proteomes" id="UP000196475">
    <property type="component" value="Unassembled WGS sequence"/>
</dbReference>
<organism evidence="9 10">
    <name type="scientific">Bacillus thermozeamaize</name>
    <dbReference type="NCBI Taxonomy" id="230954"/>
    <lineage>
        <taxon>Bacteria</taxon>
        <taxon>Bacillati</taxon>
        <taxon>Bacillota</taxon>
        <taxon>Bacilli</taxon>
        <taxon>Bacillales</taxon>
        <taxon>Bacillaceae</taxon>
        <taxon>Bacillus</taxon>
    </lineage>
</organism>
<dbReference type="Gene3D" id="2.40.110.10">
    <property type="entry name" value="Butyryl-CoA Dehydrogenase, subunit A, domain 2"/>
    <property type="match status" value="1"/>
</dbReference>
<name>A0A1Y3PNH3_9BACI</name>
<comment type="cofactor">
    <cofactor evidence="1 6">
        <name>FAD</name>
        <dbReference type="ChEBI" id="CHEBI:57692"/>
    </cofactor>
</comment>
<evidence type="ECO:0000256" key="4">
    <source>
        <dbReference type="ARBA" id="ARBA00022827"/>
    </source>
</evidence>
<dbReference type="AlphaFoldDB" id="A0A1Y3PNH3"/>
<sequence>MDFTVPEEVQEVMASLERFVEVEIEPLRKQHAKALANERYLYDETGAYVPEIQDALRQIRMKSAEAGFYTMFGDPELGGSGDVFGPVAVVLIHEMLMKKYGLDLFVQSIFPPGLFTGGLTPVLLGMKEELREQLLPRIASGEALLCFGLSEPDAGSDVWNIKTRAVKDGDHWVINGTKQWITNSPYADYALIFAVTNPELAAQRRGGITCFLVPFDGKTCQNTSVIPYLGSLGSRIGIITLENARVPESHIIGDLDDAFGKALHGVDIGRLVMAANCVGAAQWVLNKAIDYSLERKAFGGPIADQQAIQMMLADCAMDIYAARYMTLHCAWKLETQKTLPIKEISMVKAFTTEMAQRVADRCMQIHGGMGLTNELGLEAVWRWARSMRIPDGTSEIQRRTVARRLLKGDRNF</sequence>
<dbReference type="InterPro" id="IPR009100">
    <property type="entry name" value="AcylCoA_DH/oxidase_NM_dom_sf"/>
</dbReference>
<feature type="domain" description="Acyl-CoA oxidase/dehydrogenase middle" evidence="8">
    <location>
        <begin position="146"/>
        <end position="233"/>
    </location>
</feature>
<dbReference type="EMBL" id="LZRT01000055">
    <property type="protein sequence ID" value="OUM88903.1"/>
    <property type="molecule type" value="Genomic_DNA"/>
</dbReference>
<feature type="domain" description="Acyl-CoA dehydrogenase/oxidase C-terminal" evidence="7">
    <location>
        <begin position="262"/>
        <end position="406"/>
    </location>
</feature>